<reference evidence="2 3" key="2">
    <citation type="journal article" date="2010" name="BMC Genomics">
        <title>The genome of Geobacter bemidjiensis, exemplar for the subsurface clade of Geobacter species that predominate in Fe(III)-reducing subsurface environments.</title>
        <authorList>
            <person name="Aklujkar M."/>
            <person name="Young N.D."/>
            <person name="Holmes D."/>
            <person name="Chavan M."/>
            <person name="Risso C."/>
            <person name="Kiss H.E."/>
            <person name="Han C.S."/>
            <person name="Land M.L."/>
            <person name="Lovley D.R."/>
        </authorList>
    </citation>
    <scope>NUCLEOTIDE SEQUENCE [LARGE SCALE GENOMIC DNA]</scope>
    <source>
        <strain evidence="3">ATCC BAA-1014 / DSM 16622 / JCM 12645 / Bem</strain>
    </source>
</reference>
<dbReference type="Proteomes" id="UP000008825">
    <property type="component" value="Chromosome"/>
</dbReference>
<evidence type="ECO:0000256" key="1">
    <source>
        <dbReference type="SAM" id="MobiDB-lite"/>
    </source>
</evidence>
<dbReference type="AlphaFoldDB" id="B5EGH2"/>
<protein>
    <submittedName>
        <fullName evidence="2">Uncharacterized protein</fullName>
    </submittedName>
</protein>
<dbReference type="OrthoDB" id="9936886at2"/>
<dbReference type="HOGENOM" id="CLU_2342737_0_0_7"/>
<feature type="region of interest" description="Disordered" evidence="1">
    <location>
        <begin position="18"/>
        <end position="47"/>
    </location>
</feature>
<keyword evidence="3" id="KW-1185">Reference proteome</keyword>
<sequence length="97" mass="10720">MRKASPLLRVLSLSIKSTQSTPSIESKKQPQRTDRCPLSPLEKTNNKPVDAGEGFCYNHHPLTNAPLVRQRVGKKALTAENVFAIKSDFAAQIFATE</sequence>
<evidence type="ECO:0000313" key="2">
    <source>
        <dbReference type="EMBL" id="ACH38037.1"/>
    </source>
</evidence>
<reference evidence="2 3" key="1">
    <citation type="submission" date="2008-07" db="EMBL/GenBank/DDBJ databases">
        <title>Complete sequence of Geobacter bemidjiensis BEM.</title>
        <authorList>
            <consortium name="US DOE Joint Genome Institute"/>
            <person name="Lucas S."/>
            <person name="Copeland A."/>
            <person name="Lapidus A."/>
            <person name="Glavina del Rio T."/>
            <person name="Dalin E."/>
            <person name="Tice H."/>
            <person name="Bruce D."/>
            <person name="Goodwin L."/>
            <person name="Pitluck S."/>
            <person name="Kiss H."/>
            <person name="Brettin T."/>
            <person name="Detter J.C."/>
            <person name="Han C."/>
            <person name="Kuske C.R."/>
            <person name="Schmutz J."/>
            <person name="Larimer F."/>
            <person name="Land M."/>
            <person name="Hauser L."/>
            <person name="Kyrpides N."/>
            <person name="Lykidis A."/>
            <person name="Lovley D."/>
            <person name="Richardson P."/>
        </authorList>
    </citation>
    <scope>NUCLEOTIDE SEQUENCE [LARGE SCALE GENOMIC DNA]</scope>
    <source>
        <strain evidence="3">ATCC BAA-1014 / DSM 16622 / JCM 12645 / Bem</strain>
    </source>
</reference>
<organism evidence="2 3">
    <name type="scientific">Citrifermentans bemidjiense (strain ATCC BAA-1014 / DSM 16622 / JCM 12645 / Bem)</name>
    <name type="common">Geobacter bemidjiensis</name>
    <dbReference type="NCBI Taxonomy" id="404380"/>
    <lineage>
        <taxon>Bacteria</taxon>
        <taxon>Pseudomonadati</taxon>
        <taxon>Thermodesulfobacteriota</taxon>
        <taxon>Desulfuromonadia</taxon>
        <taxon>Geobacterales</taxon>
        <taxon>Geobacteraceae</taxon>
        <taxon>Citrifermentans</taxon>
    </lineage>
</organism>
<dbReference type="RefSeq" id="WP_012529451.1">
    <property type="nucleotide sequence ID" value="NC_011146.1"/>
</dbReference>
<name>B5EGH2_CITBB</name>
<gene>
    <name evidence="2" type="ordered locus">Gbem_1016</name>
</gene>
<feature type="compositionally biased region" description="Basic and acidic residues" evidence="1">
    <location>
        <begin position="25"/>
        <end position="35"/>
    </location>
</feature>
<evidence type="ECO:0000313" key="3">
    <source>
        <dbReference type="Proteomes" id="UP000008825"/>
    </source>
</evidence>
<dbReference type="KEGG" id="gbm:Gbem_1016"/>
<accession>B5EGH2</accession>
<proteinExistence type="predicted"/>
<dbReference type="EMBL" id="CP001124">
    <property type="protein sequence ID" value="ACH38037.1"/>
    <property type="molecule type" value="Genomic_DNA"/>
</dbReference>
<dbReference type="STRING" id="404380.Gbem_1016"/>